<dbReference type="InterPro" id="IPR016024">
    <property type="entry name" value="ARM-type_fold"/>
</dbReference>
<dbReference type="Proteomes" id="UP000243579">
    <property type="component" value="Unassembled WGS sequence"/>
</dbReference>
<dbReference type="OrthoDB" id="162277at2759"/>
<keyword evidence="3" id="KW-1185">Reference proteome</keyword>
<proteinExistence type="predicted"/>
<name>A0A1V9ZLG1_ACHHY</name>
<evidence type="ECO:0000256" key="1">
    <source>
        <dbReference type="SAM" id="MobiDB-lite"/>
    </source>
</evidence>
<feature type="compositionally biased region" description="Basic residues" evidence="1">
    <location>
        <begin position="60"/>
        <end position="74"/>
    </location>
</feature>
<dbReference type="Gene3D" id="1.25.10.10">
    <property type="entry name" value="Leucine-rich Repeat Variant"/>
    <property type="match status" value="1"/>
</dbReference>
<feature type="region of interest" description="Disordered" evidence="1">
    <location>
        <begin position="1143"/>
        <end position="1216"/>
    </location>
</feature>
<dbReference type="STRING" id="1202772.A0A1V9ZLG1"/>
<comment type="caution">
    <text evidence="2">The sequence shown here is derived from an EMBL/GenBank/DDBJ whole genome shotgun (WGS) entry which is preliminary data.</text>
</comment>
<feature type="compositionally biased region" description="Basic and acidic residues" evidence="1">
    <location>
        <begin position="1143"/>
        <end position="1165"/>
    </location>
</feature>
<protein>
    <submittedName>
        <fullName evidence="2">Uncharacterized protein</fullName>
    </submittedName>
</protein>
<dbReference type="SUPFAM" id="SSF48371">
    <property type="entry name" value="ARM repeat"/>
    <property type="match status" value="1"/>
</dbReference>
<sequence length="1305" mass="142330">MYKPAPWETAIGATPLERTVKVAHDAKDLYRAHGASMHSVNVEHLQEIGSTTLHLESHGRRLTKPKSLPRKKRIEHSFEPSSDAALHKDELDQILMAEEWDTRYWNTVKINEAINTLYIEIERGIDERRRQLAIQMMQHLNQLHPEAYAYNENNMPTLSNKAFTKLTATTANEHVFNMAELIAVFADSFPLTLASENAVLRALQCILRPLDVAARVLQHMRRRVVFERSLRRREISLEARMRSRAITLAKTIDLQRQQQQVRAALRGGPLPARAAKAYMSIILTLVSHEFDHRNEPSSVGRQDRRRLHHTGGVVWLVQCVRSRGELEPMALQLLTILAHDKDRVRNLLQSHVVHYLAANLRDDLAASTRTLVIGLGAPAIVSTTIDATVALLDVICASVATMVQHLERPRTLPSKKLSLHRSMSSLSRRSGFSDVRPTESSGSAESVDDSDAVFLNRDLPAVVTRHLVTEPTFRSLFALVSQPAHTLATLQVLHKLAQPAVGYLAFVDVVTRNAGRFLEVLVNCLTSADTGAGLAALHVLFALAAQAEGRDALTTAGLVHLVSPLCRAGFRRPGNSYRFVLGLVVIVALANTEAAPLSLGPSPESLTMALDVSPAQLLDFAFVFLLRCCRADSDGRVGAYVLKVHALEFVLDLLVQPLQTPHAQTRFQRHVSTIVLAALARVRAIASRLTFRDDLLHHVALVLQTNRMEESEGCELHLQLESTAEAARTLLRCLRAQMQTAQPPVMLVAAQDTVLRALFKLHAIEDLVAYIRPPNLVSDDAQTDIDAVLCAIQLVGLVCPAPLFEHVNHETTRTLVAAAKEVVLSLDGLQALGSRLIHSAASALLNTLAADQPLPRVVKCCCKALAQLACTNASASLLLDYRCLDVVATLVPNVPSSLAESGSSATVITSASEHDDKLLALPAAFYTLLATLCRVQEGRAAVAKLNVLPRVLKRLHLRSAPAALTRADHRCRTELMALVKAIAHANAVGLGNVNELLLRHHVHTVCVEMLDAAPEHVDVATMHEHAMGTLGALAKDHMRCVPPLLAVGALRRAAAAVAGFRDHDEGLVSVAQLESALQILLGISLFPSETVQTALANGGVQDDLLRIGCSFHLEMIKSRISAHGAKSVGEMARETLRHMGDFAKRAREPDATAKARSPAKLESHRVSLPALEPGNNSRPPTPAKAASMATLPDVTDLRHTRPPGPRPNCTEKPPDVPFTFARPKQNEALKYPFLLLDPLFGAIDFGVDPSVPGLALRQAQGLTGSAYPGHATSTLGHHVVLRRSPAAKEPRLEPQGLSSKHKPKQ</sequence>
<feature type="region of interest" description="Disordered" evidence="1">
    <location>
        <begin position="55"/>
        <end position="77"/>
    </location>
</feature>
<gene>
    <name evidence="2" type="ORF">ACHHYP_07855</name>
</gene>
<dbReference type="EMBL" id="JNBR01000079">
    <property type="protein sequence ID" value="OQR98781.1"/>
    <property type="molecule type" value="Genomic_DNA"/>
</dbReference>
<evidence type="ECO:0000313" key="2">
    <source>
        <dbReference type="EMBL" id="OQR98781.1"/>
    </source>
</evidence>
<reference evidence="2 3" key="1">
    <citation type="journal article" date="2014" name="Genome Biol. Evol.">
        <title>The secreted proteins of Achlya hypogyna and Thraustotheca clavata identify the ancestral oomycete secretome and reveal gene acquisitions by horizontal gene transfer.</title>
        <authorList>
            <person name="Misner I."/>
            <person name="Blouin N."/>
            <person name="Leonard G."/>
            <person name="Richards T.A."/>
            <person name="Lane C.E."/>
        </authorList>
    </citation>
    <scope>NUCLEOTIDE SEQUENCE [LARGE SCALE GENOMIC DNA]</scope>
    <source>
        <strain evidence="2 3">ATCC 48635</strain>
    </source>
</reference>
<organism evidence="2 3">
    <name type="scientific">Achlya hypogyna</name>
    <name type="common">Oomycete</name>
    <name type="synonym">Protoachlya hypogyna</name>
    <dbReference type="NCBI Taxonomy" id="1202772"/>
    <lineage>
        <taxon>Eukaryota</taxon>
        <taxon>Sar</taxon>
        <taxon>Stramenopiles</taxon>
        <taxon>Oomycota</taxon>
        <taxon>Saprolegniomycetes</taxon>
        <taxon>Saprolegniales</taxon>
        <taxon>Achlyaceae</taxon>
        <taxon>Achlya</taxon>
    </lineage>
</organism>
<evidence type="ECO:0000313" key="3">
    <source>
        <dbReference type="Proteomes" id="UP000243579"/>
    </source>
</evidence>
<dbReference type="InterPro" id="IPR011989">
    <property type="entry name" value="ARM-like"/>
</dbReference>
<accession>A0A1V9ZLG1</accession>
<feature type="region of interest" description="Disordered" evidence="1">
    <location>
        <begin position="1285"/>
        <end position="1305"/>
    </location>
</feature>